<sequence length="2238" mass="248841">MELKLEVVLSSSIKRKKPWPRFCWLGQEKQSVFLLDDKRISEINLVSGRTKKRTPKLHPLLNNVVTMASSSNGVWLCGLLKTGQIFMWNRDKDVLKITTTVPEVADFTSSVQGFASRLSVQVSGDGLHVLLVAVTGEVFLWQCADVRDLIGVRDSTVKGNWSQIQASNDTMLPTSQDKEAYVHTLFVKTEALGDVCLSTFVFTSGNKLIISCLKIIWGENQEKIGPVNYSVKWATKTFLMSSLKPPCQPVKSRGALVSALSPDGQLLAVVLNQRQPQATQVLFVSTVNFVSVSRSLGGCGCKKMSIPSKYIRSYWVGCVSWSAGGLFLACVLKRGSLLMLARLGGLLTLSTSGCNIDFGPAHFLPLHPLVTYRYRLECKGEASLSSSSLSVRDVMRQRYSVTCHPQLFYFIVSDGYMATVVRVFDKISPALLLRALLNDTTTDLEKVWFDSVSALNVEKSLLDLGSTYRLKSTDVRTSADGSTLPFFLQDQGTMGNARDILETVVIALFPQTFFDDDSDVDGVPPGSHVEEGGRLEFASMFDTLHALNTHYEQVLESDSEQGSSVGNKMSYCDLEKMETKLLSAWAFGLSLGNFGESKSSLLKHAMKCTVRFAALSQLRPSSMVHSESEADHTLNFLKKLFHFTPWDRANSEGPLFVGIMVELCRNLVQLVLTPYTEAYCHHNCEISSHNLLTALQIIQMFTQSLDQTYSLQQRCVWSDVKESSEEPELWPSDLHSVPVLQTETREETNLMHRTSPAVQLSRRLHGIWVWIYTITQKYMCELEHLKGYENWEREKQQVIVIMCQIQTVLQASGERLEEPNKLRDYSGEDRFLCGFYTESSEVWFSQLLETRKKSGKATVFQEKRLCLALLYSLLSQYHLKQAQELGDHMVCLILQTHKHQEDGSGDDSFQCPWLSEDVSTDAAYAVVQTLGRFMASYFSNQPLYILPPHSVDVLPPVHLPHASSLGRLVPLCQAEVSRAVRQQQLSGVWTVEFAQDLLMLGALFPEAVWLAYHLGDWKAAVSLSQAYSCYCKHLNRRELFLPRDLQPANILQSELKCLLGDTGDSNEQTELDANHSVSDPVDEEDWGLLHVSIQDILKASVMAGVDAVSSPLSSLLDKAKDFCSCLSALVPTALYLPSPPLYCPQPSPNTQDPVGTVGYHTELSSRHKISEVIQKLLLVLRSANCCSPAAQWYLRQLRRARHILYKCGFLPLSVCSFVQTCMSCALLSGCFRELCGLCWMLHVRDQLSLSCRKYQAGRQKSQEDSEVRSPCVDALQWAQRFLPFSRFLNCEEIVQDTILSLLSELPPVSLVADALVQSFPEEEESVRVPLREKYNTIMQTLKQCNVVGAGNETGEIMMVFIQDKLRLRKKHLNRLRRNLAPLEIHLWEKEIEEEEDRTKQLSLGTSLSTSTLTDCGLLPVHSDADIHPVAPSTKESKIRDRGDETKTSKKVKNVITGDGPSGGAKDEQRSSVKQPSLPSVGSWEFELEDAEYLNFLELFLSYLLEKEPSDSSNELPLLKDFSHKLREKELHSLAFDVLTSLHRRQRDGHRQVRNKSETHIFRAGSCFRPETQGPAAMTSAQSVSQKQASSSGFPQRTAGVHKGLFNHQTQLCDVSQRSIKCSSVRSSPQTQTSESLRFCSVAPAVELIQGLNAELEAQFPELGRLLEWLMRWADRRLLLGQHGKNREKRRGQTADGVVIRVKASAPAVLTSLRLMQRRYTALFGMDRTHMQIAHTQWSVGPVLQPPTHRKVEKEKRRVDTSSALTSDTASRVLELMSSALFIFHVIFFRQTKTSPHTESLTGSAEKEESVVHDAGSKLQSSSQSPDPHTERPLAAPPFAPPAAPPLVSHVPEAQTPEMRQRLGEDLYRLVQNINYMSLMEVLGASFSNLQLAQQNISAQSNFNLSVNLPFLNNAMTPPSVPHPTEPPPSVPRPSEPLTGPSPPPEHRPQGPVCVHSGSRGLHSVNMNLQTPPFTHGPVLSGGPEMSPLSVEAGSPVRNSRNNLIPCTEGLLTTADLKQTVPQNPVLPPSTCSPQSHAAPLQSHAAPLQSHAAPLQSHAAPLQSQAAPLQSQAAPLQSQAAPLQSQAAPLLSGLKLLQLHSPQFSAHVSRHGPQSPQNHPQTESGPSMFKHNDLMRFTRGHIRFTLEAQYQPVPVNSNQTRLKGREAPRLPLASPVWTESAPQRLKLLHVQPVSNSNITLPRLSPGPGPPSAQTTHTGPAPRIRLLQLEPQPKMVTVIF</sequence>
<dbReference type="PANTHER" id="PTHR14492:SF4">
    <property type="entry name" value="CILIOGENESIS AND PLANAR POLARITY EFFECTOR 1"/>
    <property type="match status" value="1"/>
</dbReference>
<feature type="compositionally biased region" description="Polar residues" evidence="1">
    <location>
        <begin position="1817"/>
        <end position="1826"/>
    </location>
</feature>
<dbReference type="Proteomes" id="UP000261520">
    <property type="component" value="Unplaced"/>
</dbReference>
<feature type="region of interest" description="Disordered" evidence="1">
    <location>
        <begin position="1741"/>
        <end position="1765"/>
    </location>
</feature>
<feature type="region of interest" description="Disordered" evidence="1">
    <location>
        <begin position="1916"/>
        <end position="2001"/>
    </location>
</feature>
<reference evidence="2" key="1">
    <citation type="submission" date="2025-08" db="UniProtKB">
        <authorList>
            <consortium name="Ensembl"/>
        </authorList>
    </citation>
    <scope>IDENTIFICATION</scope>
</reference>
<proteinExistence type="predicted"/>
<name>A0A3B4AUS7_9GOBI</name>
<feature type="region of interest" description="Disordered" evidence="1">
    <location>
        <begin position="2104"/>
        <end position="2129"/>
    </location>
</feature>
<evidence type="ECO:0008006" key="4">
    <source>
        <dbReference type="Google" id="ProtNLM"/>
    </source>
</evidence>
<evidence type="ECO:0000256" key="1">
    <source>
        <dbReference type="SAM" id="MobiDB-lite"/>
    </source>
</evidence>
<dbReference type="SUPFAM" id="SSF82171">
    <property type="entry name" value="DPP6 N-terminal domain-like"/>
    <property type="match status" value="1"/>
</dbReference>
<dbReference type="InterPro" id="IPR028236">
    <property type="entry name" value="CPLANE1"/>
</dbReference>
<reference evidence="2" key="2">
    <citation type="submission" date="2025-09" db="UniProtKB">
        <authorList>
            <consortium name="Ensembl"/>
        </authorList>
    </citation>
    <scope>IDENTIFICATION</scope>
</reference>
<feature type="region of interest" description="Disordered" evidence="1">
    <location>
        <begin position="1423"/>
        <end position="1478"/>
    </location>
</feature>
<organism evidence="2 3">
    <name type="scientific">Periophthalmus magnuspinnatus</name>
    <dbReference type="NCBI Taxonomy" id="409849"/>
    <lineage>
        <taxon>Eukaryota</taxon>
        <taxon>Metazoa</taxon>
        <taxon>Chordata</taxon>
        <taxon>Craniata</taxon>
        <taxon>Vertebrata</taxon>
        <taxon>Euteleostomi</taxon>
        <taxon>Actinopterygii</taxon>
        <taxon>Neopterygii</taxon>
        <taxon>Teleostei</taxon>
        <taxon>Neoteleostei</taxon>
        <taxon>Acanthomorphata</taxon>
        <taxon>Gobiaria</taxon>
        <taxon>Gobiiformes</taxon>
        <taxon>Gobioidei</taxon>
        <taxon>Gobiidae</taxon>
        <taxon>Oxudercinae</taxon>
        <taxon>Periophthalmus</taxon>
    </lineage>
</organism>
<feature type="compositionally biased region" description="Basic and acidic residues" evidence="1">
    <location>
        <begin position="1434"/>
        <end position="1447"/>
    </location>
</feature>
<feature type="compositionally biased region" description="Pro residues" evidence="1">
    <location>
        <begin position="1834"/>
        <end position="1844"/>
    </location>
</feature>
<feature type="compositionally biased region" description="Basic and acidic residues" evidence="1">
    <location>
        <begin position="1749"/>
        <end position="1759"/>
    </location>
</feature>
<feature type="compositionally biased region" description="Low complexity" evidence="1">
    <location>
        <begin position="1579"/>
        <end position="1591"/>
    </location>
</feature>
<evidence type="ECO:0000313" key="3">
    <source>
        <dbReference type="Proteomes" id="UP000261520"/>
    </source>
</evidence>
<dbReference type="GO" id="GO:0060271">
    <property type="term" value="P:cilium assembly"/>
    <property type="evidence" value="ECO:0007669"/>
    <property type="project" value="TreeGrafter"/>
</dbReference>
<feature type="compositionally biased region" description="Pro residues" evidence="1">
    <location>
        <begin position="1918"/>
        <end position="1943"/>
    </location>
</feature>
<protein>
    <recommendedName>
        <fullName evidence="4">Ciliogenesis and planar polarity effector 1</fullName>
    </recommendedName>
</protein>
<feature type="compositionally biased region" description="Basic and acidic residues" evidence="1">
    <location>
        <begin position="1804"/>
        <end position="1815"/>
    </location>
</feature>
<dbReference type="Ensembl" id="ENSPMGT00000021406.1">
    <property type="protein sequence ID" value="ENSPMGP00000020086.1"/>
    <property type="gene ID" value="ENSPMGG00000016254.1"/>
</dbReference>
<dbReference type="GO" id="GO:0035869">
    <property type="term" value="C:ciliary transition zone"/>
    <property type="evidence" value="ECO:0007669"/>
    <property type="project" value="TreeGrafter"/>
</dbReference>
<feature type="region of interest" description="Disordered" evidence="1">
    <location>
        <begin position="1567"/>
        <end position="1598"/>
    </location>
</feature>
<feature type="compositionally biased region" description="Polar residues" evidence="1">
    <location>
        <begin position="2104"/>
        <end position="2124"/>
    </location>
</feature>
<feature type="region of interest" description="Disordered" evidence="1">
    <location>
        <begin position="2020"/>
        <end position="2079"/>
    </location>
</feature>
<dbReference type="PANTHER" id="PTHR14492">
    <property type="entry name" value="JBTS17"/>
    <property type="match status" value="1"/>
</dbReference>
<keyword evidence="3" id="KW-1185">Reference proteome</keyword>
<accession>A0A3B4AUS7</accession>
<feature type="region of interest" description="Disordered" evidence="1">
    <location>
        <begin position="1794"/>
        <end position="1849"/>
    </location>
</feature>
<evidence type="ECO:0000313" key="2">
    <source>
        <dbReference type="Ensembl" id="ENSPMGP00000020086.1"/>
    </source>
</evidence>
<feature type="compositionally biased region" description="Low complexity" evidence="1">
    <location>
        <begin position="2054"/>
        <end position="2079"/>
    </location>
</feature>